<sequence>MGARASVLSGGKLDAWEKIRLRPGGKKKYRMKHLVWASRELERFALNPDLLETAEGCQQIMEQLQPAIKTGTEELRSLFNTVATLYCVHKRIEVKDTKEALEEVEKIQKKSQQKTQQAAMNEGNSNQVSQNFPIVQNAQGQPIHQALSPRTLNAWVKVVEEKAFSPEVIPMFSALSEGATPSDLNTMLNTVGGHQAAMQMLKDTINEEAAEWDRMHPPQAGPIAPGQIREPRGSDIAGTTSTLQEQIRWMTSNPPIPVGEIYKRWIILGLNKIVRMYSPVSILDIKQGPKEPFRDYVDRFFKTLRAEQATQEVKNWMTDTLLVQNANPDCKTILRGLGSGATLEEMMTACQGVGGPGHKARVLAEAMSQVSGAGAAIMMQKSNFKGPKRNIKCFNCGKEGHLARNCRAPRKKGCWKCGREGHQMKDCTERQANFLGKLWPSHKGRPGNFIQNRPEPTAPPAESLGFGEEIAPTQEPEPKEKNPYPSLKSLFGSDP</sequence>
<evidence type="ECO:0000256" key="2">
    <source>
        <dbReference type="ARBA" id="ARBA00004560"/>
    </source>
</evidence>
<keyword evidence="17 28" id="KW-0862">Zinc</keyword>
<dbReference type="GO" id="GO:0003723">
    <property type="term" value="F:RNA binding"/>
    <property type="evidence" value="ECO:0007669"/>
    <property type="project" value="UniProtKB-KW"/>
</dbReference>
<dbReference type="PANTHER" id="PTHR40389">
    <property type="entry name" value="ENDOGENOUS RETROVIRUS GROUP K MEMBER 24 GAG POLYPROTEIN-RELATED"/>
    <property type="match status" value="1"/>
</dbReference>
<evidence type="ECO:0000256" key="19">
    <source>
        <dbReference type="ARBA" id="ARBA00022870"/>
    </source>
</evidence>
<name>A0A0H4LVT8_HV1</name>
<keyword evidence="12" id="KW-0519">Myristate</keyword>
<comment type="similarity">
    <text evidence="3">Belongs to the primate lentivirus group gag polyprotein family.</text>
</comment>
<dbReference type="Gene3D" id="1.10.1200.30">
    <property type="match status" value="1"/>
</dbReference>
<dbReference type="Gene3D" id="6.10.250.390">
    <property type="match status" value="1"/>
</dbReference>
<proteinExistence type="inferred from homology"/>
<keyword evidence="7 28" id="KW-0167">Capsid protein</keyword>
<gene>
    <name evidence="31" type="primary">gag</name>
</gene>
<dbReference type="SUPFAM" id="SSF57756">
    <property type="entry name" value="Retrovirus zinc finger-like domains"/>
    <property type="match status" value="1"/>
</dbReference>
<evidence type="ECO:0000256" key="21">
    <source>
        <dbReference type="ARBA" id="ARBA00023046"/>
    </source>
</evidence>
<keyword evidence="22 28" id="KW-0543">Viral nucleoprotein</keyword>
<evidence type="ECO:0000256" key="5">
    <source>
        <dbReference type="ARBA" id="ARBA00022511"/>
    </source>
</evidence>
<comment type="subcellular location">
    <molecule>Matrix protein p17</molecule>
    <subcellularLocation>
        <location evidence="28">Virion membrane</location>
        <topology evidence="28">Lipid-anchor</topology>
    </subcellularLocation>
    <subcellularLocation>
        <location evidence="28">Host nucleus</location>
    </subcellularLocation>
    <subcellularLocation>
        <location evidence="28">Host cytoplasm</location>
    </subcellularLocation>
</comment>
<dbReference type="Gene3D" id="4.10.60.10">
    <property type="entry name" value="Zinc finger, CCHC-type"/>
    <property type="match status" value="1"/>
</dbReference>
<dbReference type="FunFam" id="1.10.375.10:FF:000001">
    <property type="entry name" value="Gag polyprotein"/>
    <property type="match status" value="1"/>
</dbReference>
<evidence type="ECO:0000256" key="25">
    <source>
        <dbReference type="ARBA" id="ARBA00023288"/>
    </source>
</evidence>
<accession>A0A0H4LVT8</accession>
<evidence type="ECO:0000259" key="30">
    <source>
        <dbReference type="PROSITE" id="PS50158"/>
    </source>
</evidence>
<keyword evidence="11" id="KW-1198">Viral budding</keyword>
<dbReference type="Pfam" id="PF00607">
    <property type="entry name" value="Gag_p24"/>
    <property type="match status" value="1"/>
</dbReference>
<evidence type="ECO:0000256" key="1">
    <source>
        <dbReference type="ARBA" id="ARBA00004425"/>
    </source>
</evidence>
<dbReference type="InterPro" id="IPR008919">
    <property type="entry name" value="Retrov_capsid_N"/>
</dbReference>
<keyword evidence="23" id="KW-0472">Membrane</keyword>
<evidence type="ECO:0000256" key="28">
    <source>
        <dbReference type="RuleBase" id="RU004487"/>
    </source>
</evidence>
<dbReference type="InterPro" id="IPR008916">
    <property type="entry name" value="Retrov_capsid_C"/>
</dbReference>
<dbReference type="PANTHER" id="PTHR40389:SF4">
    <property type="match status" value="1"/>
</dbReference>
<evidence type="ECO:0000256" key="14">
    <source>
        <dbReference type="ARBA" id="ARBA00022737"/>
    </source>
</evidence>
<evidence type="ECO:0000256" key="11">
    <source>
        <dbReference type="ARBA" id="ARBA00022637"/>
    </source>
</evidence>
<dbReference type="SUPFAM" id="SSF47943">
    <property type="entry name" value="Retrovirus capsid protein, N-terminal core domain"/>
    <property type="match status" value="1"/>
</dbReference>
<evidence type="ECO:0000256" key="18">
    <source>
        <dbReference type="ARBA" id="ARBA00022844"/>
    </source>
</evidence>
<dbReference type="SMART" id="SM00343">
    <property type="entry name" value="ZnF_C2HC"/>
    <property type="match status" value="2"/>
</dbReference>
<evidence type="ECO:0000256" key="23">
    <source>
        <dbReference type="ARBA" id="ARBA00023136"/>
    </source>
</evidence>
<dbReference type="SUPFAM" id="SSF47836">
    <property type="entry name" value="Retroviral matrix proteins"/>
    <property type="match status" value="1"/>
</dbReference>
<evidence type="ECO:0000256" key="10">
    <source>
        <dbReference type="ARBA" id="ARBA00022612"/>
    </source>
</evidence>
<dbReference type="GO" id="GO:0019013">
    <property type="term" value="C:viral nucleocapsid"/>
    <property type="evidence" value="ECO:0007669"/>
    <property type="project" value="UniProtKB-KW"/>
</dbReference>
<dbReference type="InterPro" id="IPR014817">
    <property type="entry name" value="Gag_p6"/>
</dbReference>
<dbReference type="Pfam" id="PF08705">
    <property type="entry name" value="Gag_p6"/>
    <property type="match status" value="1"/>
</dbReference>
<evidence type="ECO:0000256" key="6">
    <source>
        <dbReference type="ARBA" id="ARBA00022553"/>
    </source>
</evidence>
<keyword evidence="8 28" id="KW-1048">Host nucleus</keyword>
<keyword evidence="10" id="KW-1188">Viral release from host cell</keyword>
<dbReference type="FunFam" id="1.10.1200.30:FF:000001">
    <property type="entry name" value="Gag polyprotein"/>
    <property type="match status" value="1"/>
</dbReference>
<keyword evidence="14" id="KW-0677">Repeat</keyword>
<keyword evidence="13 28" id="KW-0479">Metal-binding</keyword>
<dbReference type="Pfam" id="PF00098">
    <property type="entry name" value="zf-CCHC"/>
    <property type="match status" value="2"/>
</dbReference>
<evidence type="ECO:0000256" key="13">
    <source>
        <dbReference type="ARBA" id="ARBA00022723"/>
    </source>
</evidence>
<keyword evidence="18 28" id="KW-0946">Virion</keyword>
<dbReference type="PROSITE" id="PS50158">
    <property type="entry name" value="ZF_CCHC"/>
    <property type="match status" value="2"/>
</dbReference>
<keyword evidence="6" id="KW-0597">Phosphoprotein</keyword>
<reference evidence="31 32" key="1">
    <citation type="submission" date="2015-01" db="EMBL/GenBank/DDBJ databases">
        <title>Utility of Unbiased Next-Generation Sequencing for HIV Surveillance.</title>
        <authorList>
            <person name="Luk K.-C."/>
            <person name="Berg M.G."/>
            <person name="Naccache S.N."/>
            <person name="Kabre B."/>
            <person name="Federman S."/>
            <person name="Mbanya D."/>
            <person name="Kaptue L."/>
            <person name="Chiu C.Y."/>
            <person name="Brennan C.A."/>
            <person name="Hackett J.Jr."/>
        </authorList>
    </citation>
    <scope>NUCLEOTIDE SEQUENCE [LARGE SCALE GENOMIC DNA]</scope>
    <source>
        <strain evidence="31">789-10</strain>
    </source>
</reference>
<comment type="subcellular location">
    <subcellularLocation>
        <location evidence="1">Host cell membrane</location>
        <topology evidence="1">Lipid-anchor</topology>
    </subcellularLocation>
    <subcellularLocation>
        <location evidence="2">Host endosome</location>
        <location evidence="2">Host multivesicular body</location>
    </subcellularLocation>
    <subcellularLocation>
        <location evidence="26">Virion membrane</location>
        <topology evidence="26">Lipid-anchor</topology>
    </subcellularLocation>
    <subcellularLocation>
        <location evidence="28">Virion</location>
    </subcellularLocation>
    <subcellularLocation>
        <location evidence="28">Host cytoplasm</location>
    </subcellularLocation>
    <subcellularLocation>
        <location evidence="28">Host nucleus</location>
    </subcellularLocation>
</comment>
<evidence type="ECO:0000256" key="24">
    <source>
        <dbReference type="ARBA" id="ARBA00023200"/>
    </source>
</evidence>
<protein>
    <recommendedName>
        <fullName evidence="28">Gag polyprotein</fullName>
    </recommendedName>
    <component>
        <recommendedName>
            <fullName evidence="28">Matrix protein p17</fullName>
            <shortName evidence="28">MA</shortName>
        </recommendedName>
    </component>
</protein>
<evidence type="ECO:0000256" key="20">
    <source>
        <dbReference type="ARBA" id="ARBA00022884"/>
    </source>
</evidence>
<evidence type="ECO:0000313" key="31">
    <source>
        <dbReference type="EMBL" id="AKP06628.1"/>
    </source>
</evidence>
<dbReference type="GO" id="GO:0072494">
    <property type="term" value="C:host multivesicular body"/>
    <property type="evidence" value="ECO:0007669"/>
    <property type="project" value="UniProtKB-SubCell"/>
</dbReference>
<evidence type="ECO:0000256" key="26">
    <source>
        <dbReference type="ARBA" id="ARBA00037826"/>
    </source>
</evidence>
<evidence type="ECO:0000256" key="12">
    <source>
        <dbReference type="ARBA" id="ARBA00022707"/>
    </source>
</evidence>
<keyword evidence="19" id="KW-1043">Host membrane</keyword>
<dbReference type="GO" id="GO:0075523">
    <property type="term" value="P:viral translational frameshifting"/>
    <property type="evidence" value="ECO:0007669"/>
    <property type="project" value="UniProtKB-KW"/>
</dbReference>
<dbReference type="InterPro" id="IPR045345">
    <property type="entry name" value="Gag_p24_C"/>
</dbReference>
<dbReference type="Pfam" id="PF00540">
    <property type="entry name" value="Gag_p17"/>
    <property type="match status" value="1"/>
</dbReference>
<dbReference type="GO" id="GO:0020002">
    <property type="term" value="C:host cell plasma membrane"/>
    <property type="evidence" value="ECO:0007669"/>
    <property type="project" value="UniProtKB-SubCell"/>
</dbReference>
<dbReference type="Proteomes" id="UP000137054">
    <property type="component" value="Genome"/>
</dbReference>
<dbReference type="Gene3D" id="1.10.150.90">
    <property type="entry name" value="Immunodeficiency lentiviruses, gag gene matrix protein p17"/>
    <property type="match status" value="1"/>
</dbReference>
<dbReference type="Gene3D" id="1.10.375.10">
    <property type="entry name" value="Human Immunodeficiency Virus Type 1 Capsid Protein"/>
    <property type="match status" value="1"/>
</dbReference>
<keyword evidence="24 28" id="KW-1035">Host cytoplasm</keyword>
<dbReference type="GO" id="GO:0055036">
    <property type="term" value="C:virion membrane"/>
    <property type="evidence" value="ECO:0007669"/>
    <property type="project" value="UniProtKB-SubCell"/>
</dbReference>
<keyword evidence="5" id="KW-1032">Host cell membrane</keyword>
<comment type="PTM">
    <molecule>Gag-Pol polyprotein</molecule>
    <text evidence="28">Specific enzymatic cleavages by the viral protease yield mature proteins.</text>
</comment>
<evidence type="ECO:0000256" key="8">
    <source>
        <dbReference type="ARBA" id="ARBA00022562"/>
    </source>
</evidence>
<feature type="domain" description="CCHC-type" evidence="30">
    <location>
        <begin position="392"/>
        <end position="407"/>
    </location>
</feature>
<evidence type="ECO:0000256" key="29">
    <source>
        <dbReference type="SAM" id="MobiDB-lite"/>
    </source>
</evidence>
<dbReference type="InterPro" id="IPR010999">
    <property type="entry name" value="Retrovr_matrix"/>
</dbReference>
<evidence type="ECO:0000256" key="15">
    <source>
        <dbReference type="ARBA" id="ARBA00022758"/>
    </source>
</evidence>
<dbReference type="Gene3D" id="1.20.5.760">
    <property type="entry name" value="Single helix bin"/>
    <property type="match status" value="1"/>
</dbReference>
<dbReference type="GO" id="GO:0039702">
    <property type="term" value="P:viral budding via host ESCRT complex"/>
    <property type="evidence" value="ECO:0007669"/>
    <property type="project" value="UniProtKB-KW"/>
</dbReference>
<keyword evidence="21" id="KW-1039">Host endosome</keyword>
<evidence type="ECO:0000256" key="22">
    <source>
        <dbReference type="ARBA" id="ARBA00023086"/>
    </source>
</evidence>
<evidence type="ECO:0000313" key="32">
    <source>
        <dbReference type="Proteomes" id="UP000137054"/>
    </source>
</evidence>
<evidence type="ECO:0000256" key="7">
    <source>
        <dbReference type="ARBA" id="ARBA00022561"/>
    </source>
</evidence>
<dbReference type="FunFam" id="4.10.60.10:FF:000001">
    <property type="entry name" value="Gag polyprotein"/>
    <property type="match status" value="1"/>
</dbReference>
<organismHost>
    <name type="scientific">Homo sapiens</name>
    <name type="common">Human</name>
    <dbReference type="NCBI Taxonomy" id="9606"/>
</organismHost>
<evidence type="ECO:0000256" key="17">
    <source>
        <dbReference type="ARBA" id="ARBA00022833"/>
    </source>
</evidence>
<dbReference type="SUPFAM" id="SSF47353">
    <property type="entry name" value="Retrovirus capsid dimerization domain-like"/>
    <property type="match status" value="1"/>
</dbReference>
<keyword evidence="25" id="KW-0449">Lipoprotein</keyword>
<evidence type="ECO:0000256" key="27">
    <source>
        <dbReference type="PROSITE-ProRule" id="PRU00047"/>
    </source>
</evidence>
<dbReference type="EMBL" id="KP718925">
    <property type="protein sequence ID" value="AKP06628.1"/>
    <property type="molecule type" value="Genomic_DNA"/>
</dbReference>
<keyword evidence="16 27" id="KW-0863">Zinc-finger</keyword>
<dbReference type="InterPro" id="IPR036875">
    <property type="entry name" value="Znf_CCHC_sf"/>
</dbReference>
<dbReference type="PRINTS" id="PR00234">
    <property type="entry name" value="HIV1MATRIX"/>
</dbReference>
<evidence type="ECO:0000256" key="3">
    <source>
        <dbReference type="ARBA" id="ARBA00008364"/>
    </source>
</evidence>
<evidence type="ECO:0000256" key="16">
    <source>
        <dbReference type="ARBA" id="ARBA00022771"/>
    </source>
</evidence>
<dbReference type="GO" id="GO:0008270">
    <property type="term" value="F:zinc ion binding"/>
    <property type="evidence" value="ECO:0007669"/>
    <property type="project" value="UniProtKB-KW"/>
</dbReference>
<keyword evidence="15" id="KW-0688">Ribosomal frameshifting</keyword>
<organism evidence="31 32">
    <name type="scientific">Human immunodeficiency virus type 1</name>
    <name type="common">HIV-1</name>
    <dbReference type="NCBI Taxonomy" id="11676"/>
    <lineage>
        <taxon>Viruses</taxon>
        <taxon>Riboviria</taxon>
        <taxon>Pararnavirae</taxon>
        <taxon>Artverviricota</taxon>
        <taxon>Revtraviricetes</taxon>
        <taxon>Ortervirales</taxon>
        <taxon>Retroviridae</taxon>
        <taxon>Orthoretrovirinae</taxon>
        <taxon>Lentivirus</taxon>
        <taxon>Lentivirus humimdef1</taxon>
    </lineage>
</organism>
<dbReference type="Pfam" id="PF19317">
    <property type="entry name" value="Gag_p24_C"/>
    <property type="match status" value="1"/>
</dbReference>
<keyword evidence="20 28" id="KW-0694">RNA-binding</keyword>
<evidence type="ECO:0000256" key="4">
    <source>
        <dbReference type="ARBA" id="ARBA00022462"/>
    </source>
</evidence>
<dbReference type="InterPro" id="IPR050195">
    <property type="entry name" value="Primate_lentivir_Gag_pol-like"/>
</dbReference>
<dbReference type="GO" id="GO:0005198">
    <property type="term" value="F:structural molecule activity"/>
    <property type="evidence" value="ECO:0007669"/>
    <property type="project" value="InterPro"/>
</dbReference>
<evidence type="ECO:0000256" key="9">
    <source>
        <dbReference type="ARBA" id="ARBA00022581"/>
    </source>
</evidence>
<dbReference type="InterPro" id="IPR001878">
    <property type="entry name" value="Znf_CCHC"/>
</dbReference>
<feature type="region of interest" description="Disordered" evidence="29">
    <location>
        <begin position="440"/>
        <end position="495"/>
    </location>
</feature>
<feature type="domain" description="CCHC-type" evidence="30">
    <location>
        <begin position="414"/>
        <end position="429"/>
    </location>
</feature>
<dbReference type="InterPro" id="IPR000071">
    <property type="entry name" value="Lentvrl_matrix_N"/>
</dbReference>
<keyword evidence="9 28" id="KW-0945">Host-virus interaction</keyword>
<dbReference type="InterPro" id="IPR012344">
    <property type="entry name" value="Matrix_HIV/RSV_N"/>
</dbReference>
<keyword evidence="4" id="KW-1187">Viral budding via the host ESCRT complexes</keyword>
<dbReference type="GO" id="GO:0042025">
    <property type="term" value="C:host cell nucleus"/>
    <property type="evidence" value="ECO:0007669"/>
    <property type="project" value="UniProtKB-SubCell"/>
</dbReference>